<gene>
    <name evidence="14" type="primary">MPUL0E05590</name>
    <name evidence="14" type="ORF">METSCH_E05590</name>
</gene>
<dbReference type="PROSITE" id="PS50330">
    <property type="entry name" value="UIM"/>
    <property type="match status" value="2"/>
</dbReference>
<evidence type="ECO:0000256" key="10">
    <source>
        <dbReference type="PROSITE-ProRule" id="PRU00091"/>
    </source>
</evidence>
<feature type="compositionally biased region" description="Basic and acidic residues" evidence="11">
    <location>
        <begin position="682"/>
        <end position="698"/>
    </location>
</feature>
<dbReference type="InterPro" id="IPR049425">
    <property type="entry name" value="Vps27_GAT-like"/>
</dbReference>
<dbReference type="EMBL" id="CP034460">
    <property type="protein sequence ID" value="QBM90312.1"/>
    <property type="molecule type" value="Genomic_DNA"/>
</dbReference>
<dbReference type="Gene3D" id="6.10.140.100">
    <property type="match status" value="1"/>
</dbReference>
<dbReference type="InterPro" id="IPR003903">
    <property type="entry name" value="UIM_dom"/>
</dbReference>
<dbReference type="InterPro" id="IPR002014">
    <property type="entry name" value="VHS_dom"/>
</dbReference>
<evidence type="ECO:0000313" key="14">
    <source>
        <dbReference type="EMBL" id="QBM90312.1"/>
    </source>
</evidence>
<dbReference type="SMART" id="SM00064">
    <property type="entry name" value="FYVE"/>
    <property type="match status" value="1"/>
</dbReference>
<dbReference type="PANTHER" id="PTHR47794:SF1">
    <property type="entry name" value="VACUOLAR PROTEIN SORTING-ASSOCIATED PROTEIN 27"/>
    <property type="match status" value="1"/>
</dbReference>
<dbReference type="SMART" id="SM00726">
    <property type="entry name" value="UIM"/>
    <property type="match status" value="2"/>
</dbReference>
<evidence type="ECO:0000256" key="9">
    <source>
        <dbReference type="ARBA" id="ARBA00023136"/>
    </source>
</evidence>
<dbReference type="Proteomes" id="UP000292447">
    <property type="component" value="Chromosome V"/>
</dbReference>
<dbReference type="PROSITE" id="PS50178">
    <property type="entry name" value="ZF_FYVE"/>
    <property type="match status" value="1"/>
</dbReference>
<dbReference type="GO" id="GO:0008270">
    <property type="term" value="F:zinc ion binding"/>
    <property type="evidence" value="ECO:0007669"/>
    <property type="project" value="UniProtKB-KW"/>
</dbReference>
<evidence type="ECO:0000256" key="1">
    <source>
        <dbReference type="ARBA" id="ARBA00004125"/>
    </source>
</evidence>
<dbReference type="GO" id="GO:0010008">
    <property type="term" value="C:endosome membrane"/>
    <property type="evidence" value="ECO:0007669"/>
    <property type="project" value="UniProtKB-SubCell"/>
</dbReference>
<evidence type="ECO:0000256" key="4">
    <source>
        <dbReference type="ARBA" id="ARBA00022723"/>
    </source>
</evidence>
<dbReference type="GO" id="GO:0033565">
    <property type="term" value="C:ESCRT-0 complex"/>
    <property type="evidence" value="ECO:0007669"/>
    <property type="project" value="TreeGrafter"/>
</dbReference>
<dbReference type="GO" id="GO:0043130">
    <property type="term" value="F:ubiquitin binding"/>
    <property type="evidence" value="ECO:0007669"/>
    <property type="project" value="InterPro"/>
</dbReference>
<dbReference type="InterPro" id="IPR011011">
    <property type="entry name" value="Znf_FYVE_PHD"/>
</dbReference>
<name>A0A4P6XRY1_9ASCO</name>
<keyword evidence="15" id="KW-1185">Reference proteome</keyword>
<dbReference type="CDD" id="cd21385">
    <property type="entry name" value="GAT_Vps27"/>
    <property type="match status" value="1"/>
</dbReference>
<feature type="region of interest" description="Disordered" evidence="11">
    <location>
        <begin position="595"/>
        <end position="768"/>
    </location>
</feature>
<keyword evidence="7 10" id="KW-0863">Zinc-finger</keyword>
<feature type="domain" description="FYVE-type" evidence="12">
    <location>
        <begin position="185"/>
        <end position="245"/>
    </location>
</feature>
<dbReference type="InterPro" id="IPR008942">
    <property type="entry name" value="ENTH_VHS"/>
</dbReference>
<evidence type="ECO:0000256" key="7">
    <source>
        <dbReference type="ARBA" id="ARBA00022771"/>
    </source>
</evidence>
<organism evidence="14 15">
    <name type="scientific">Metschnikowia aff. pulcherrima</name>
    <dbReference type="NCBI Taxonomy" id="2163413"/>
    <lineage>
        <taxon>Eukaryota</taxon>
        <taxon>Fungi</taxon>
        <taxon>Dikarya</taxon>
        <taxon>Ascomycota</taxon>
        <taxon>Saccharomycotina</taxon>
        <taxon>Pichiomycetes</taxon>
        <taxon>Metschnikowiaceae</taxon>
        <taxon>Metschnikowia</taxon>
    </lineage>
</organism>
<dbReference type="Pfam" id="PF21356">
    <property type="entry name" value="Vps27_GAT-like"/>
    <property type="match status" value="1"/>
</dbReference>
<dbReference type="AlphaFoldDB" id="A0A4P6XRY1"/>
<dbReference type="Pfam" id="PF01363">
    <property type="entry name" value="FYVE"/>
    <property type="match status" value="1"/>
</dbReference>
<dbReference type="Gene3D" id="1.20.5.1940">
    <property type="match status" value="1"/>
</dbReference>
<evidence type="ECO:0000256" key="3">
    <source>
        <dbReference type="ARBA" id="ARBA00017753"/>
    </source>
</evidence>
<dbReference type="PROSITE" id="PS50179">
    <property type="entry name" value="VHS"/>
    <property type="match status" value="1"/>
</dbReference>
<feature type="compositionally biased region" description="Polar residues" evidence="11">
    <location>
        <begin position="614"/>
        <end position="634"/>
    </location>
</feature>
<proteinExistence type="inferred from homology"/>
<dbReference type="STRING" id="2163413.A0A4P6XRY1"/>
<dbReference type="Pfam" id="PF02809">
    <property type="entry name" value="UIM"/>
    <property type="match status" value="2"/>
</dbReference>
<feature type="compositionally biased region" description="Basic and acidic residues" evidence="11">
    <location>
        <begin position="649"/>
        <end position="661"/>
    </location>
</feature>
<evidence type="ECO:0000313" key="15">
    <source>
        <dbReference type="Proteomes" id="UP000292447"/>
    </source>
</evidence>
<accession>A0A4P6XRY1</accession>
<dbReference type="CDD" id="cd16979">
    <property type="entry name" value="VHS_Vps27"/>
    <property type="match status" value="1"/>
</dbReference>
<dbReference type="SUPFAM" id="SSF57903">
    <property type="entry name" value="FYVE/PHD zinc finger"/>
    <property type="match status" value="1"/>
</dbReference>
<comment type="subcellular location">
    <subcellularLocation>
        <location evidence="1">Endosome membrane</location>
        <topology evidence="1">Peripheral membrane protein</topology>
        <orientation evidence="1">Cytoplasmic side</orientation>
    </subcellularLocation>
</comment>
<keyword evidence="5" id="KW-0677">Repeat</keyword>
<dbReference type="InterPro" id="IPR000306">
    <property type="entry name" value="Znf_FYVE"/>
</dbReference>
<dbReference type="GO" id="GO:0016301">
    <property type="term" value="F:kinase activity"/>
    <property type="evidence" value="ECO:0007669"/>
    <property type="project" value="UniProtKB-KW"/>
</dbReference>
<keyword evidence="6" id="KW-0967">Endosome</keyword>
<evidence type="ECO:0000259" key="12">
    <source>
        <dbReference type="PROSITE" id="PS50178"/>
    </source>
</evidence>
<keyword evidence="14" id="KW-0808">Transferase</keyword>
<evidence type="ECO:0000259" key="13">
    <source>
        <dbReference type="PROSITE" id="PS50179"/>
    </source>
</evidence>
<dbReference type="InterPro" id="IPR017455">
    <property type="entry name" value="Znf_FYVE-rel"/>
</dbReference>
<dbReference type="Gene3D" id="1.25.40.90">
    <property type="match status" value="1"/>
</dbReference>
<dbReference type="GO" id="GO:0043328">
    <property type="term" value="P:protein transport to vacuole involved in ubiquitin-dependent protein catabolic process via the multivesicular body sorting pathway"/>
    <property type="evidence" value="ECO:0007669"/>
    <property type="project" value="TreeGrafter"/>
</dbReference>
<keyword evidence="14" id="KW-0418">Kinase</keyword>
<dbReference type="GO" id="GO:0006623">
    <property type="term" value="P:protein targeting to vacuole"/>
    <property type="evidence" value="ECO:0007669"/>
    <property type="project" value="TreeGrafter"/>
</dbReference>
<evidence type="ECO:0000256" key="6">
    <source>
        <dbReference type="ARBA" id="ARBA00022753"/>
    </source>
</evidence>
<keyword evidence="9" id="KW-0472">Membrane</keyword>
<dbReference type="InterPro" id="IPR013083">
    <property type="entry name" value="Znf_RING/FYVE/PHD"/>
</dbReference>
<dbReference type="PANTHER" id="PTHR47794">
    <property type="entry name" value="VACUOLAR PROTEIN SORTING-ASSOCIATED PROTEIN 27"/>
    <property type="match status" value="1"/>
</dbReference>
<sequence length="813" mass="90696">MAWFGTDPVAELDAKIEEATSESIPNGEMDMAVAMEITDVIRSKKVPPKQAMRSLKKRLTKVYANPNTLAAVLKLADVCVKNGGSHFLAEINLKEFIDYLVEYIFKVHYDVKNYKVYSSEAKNAIGMQILKIVKEWLLFFPDTQGSFVSRTYANLTNQGYEFPAVDTAFAGTARNFVDTATPPDWIDGPECMICYNPFSVMNRKHHCRACGGVFCQTHSGHNIPLVSLGILQPVRVCDDCFQIHKGARKEPLAPEGGRARTISAPADDEDEQLKRAIELSLQDTGVPVAFAAERPPSPPPSHVTQDDEDDEQLKAAIAASLAEYKQTHGPKPTLVAQEPTHVQPQPEPELEFYLNIMPFDANAYLNEHVQNDTQALAGGYNPFVQQTASMQNFHSPQNVLLIQQQGMHPSGVPPVSRPPVQDLTAQEEEDINLFVQLMGGIKSDPVKQANILYDQNLGELHGKVVRLKPKLNRALRSSLEKYDTFLEMNNKINSITRLYDQFLDHKLNQAYNKHAVTLPGSTYTPMEQNVTGQPKQQFFMDRSSTQEVFARPAGSVLASPQTTGVQQVRYQQTAPQELPYQPTAPQFSSYQANTLHNNAPERTGPHIVEHQLTGPGSANYQATGSNSQRDSNLYQPHESYGSAPEPEYEVERRVPEHDQAHRTSVSARRRRSSAPYPEEPEVDFHGDVDYERNGRADYDNVQNPVNEEQVENAESYRDQGLPQYPQVPSSPPSDGLSDAESVKSRYPALEGEFSENTENPVAGGPREHASARFPLLNDLNLPDLNVEPLAELKKLTTNESKKFRAEPEPLIEL</sequence>
<dbReference type="Gene3D" id="3.30.40.10">
    <property type="entry name" value="Zinc/RING finger domain, C3HC4 (zinc finger)"/>
    <property type="match status" value="1"/>
</dbReference>
<protein>
    <recommendedName>
        <fullName evidence="3">Vacuolar protein sorting-associated protein 27</fullName>
    </recommendedName>
</protein>
<keyword evidence="8" id="KW-0862">Zinc</keyword>
<evidence type="ECO:0000256" key="11">
    <source>
        <dbReference type="SAM" id="MobiDB-lite"/>
    </source>
</evidence>
<evidence type="ECO:0000256" key="5">
    <source>
        <dbReference type="ARBA" id="ARBA00022737"/>
    </source>
</evidence>
<keyword evidence="4" id="KW-0479">Metal-binding</keyword>
<dbReference type="Pfam" id="PF00790">
    <property type="entry name" value="VHS"/>
    <property type="match status" value="1"/>
</dbReference>
<dbReference type="SMART" id="SM00288">
    <property type="entry name" value="VHS"/>
    <property type="match status" value="1"/>
</dbReference>
<evidence type="ECO:0000256" key="8">
    <source>
        <dbReference type="ARBA" id="ARBA00022833"/>
    </source>
</evidence>
<feature type="domain" description="VHS" evidence="13">
    <location>
        <begin position="21"/>
        <end position="163"/>
    </location>
</feature>
<dbReference type="SUPFAM" id="SSF48464">
    <property type="entry name" value="ENTH/VHS domain"/>
    <property type="match status" value="1"/>
</dbReference>
<reference evidence="15" key="1">
    <citation type="submission" date="2019-03" db="EMBL/GenBank/DDBJ databases">
        <title>Snf2 controls pulcherriminic acid biosynthesis and connects pigmentation and antifungal activity of the yeast Metschnikowia pulcherrima.</title>
        <authorList>
            <person name="Gore-Lloyd D."/>
            <person name="Sumann I."/>
            <person name="Brachmann A.O."/>
            <person name="Schneeberger K."/>
            <person name="Ortiz-Merino R.A."/>
            <person name="Moreno-Beltran M."/>
            <person name="Schlaefli M."/>
            <person name="Kirner P."/>
            <person name="Santos Kron A."/>
            <person name="Wolfe K.H."/>
            <person name="Piel J."/>
            <person name="Ahrens C.H."/>
            <person name="Henk D."/>
            <person name="Freimoser F.M."/>
        </authorList>
    </citation>
    <scope>NUCLEOTIDE SEQUENCE [LARGE SCALE GENOMIC DNA]</scope>
    <source>
        <strain evidence="15">APC 1.2</strain>
    </source>
</reference>
<dbReference type="GO" id="GO:0032266">
    <property type="term" value="F:phosphatidylinositol-3-phosphate binding"/>
    <property type="evidence" value="ECO:0007669"/>
    <property type="project" value="UniProtKB-ARBA"/>
</dbReference>
<comment type="similarity">
    <text evidence="2">Belongs to the VPS27 family.</text>
</comment>
<evidence type="ECO:0000256" key="2">
    <source>
        <dbReference type="ARBA" id="ARBA00008597"/>
    </source>
</evidence>